<evidence type="ECO:0000256" key="1">
    <source>
        <dbReference type="SAM" id="Phobius"/>
    </source>
</evidence>
<protein>
    <recommendedName>
        <fullName evidence="4">Transmembrane protein</fullName>
    </recommendedName>
</protein>
<evidence type="ECO:0000313" key="3">
    <source>
        <dbReference type="Proteomes" id="UP001300745"/>
    </source>
</evidence>
<keyword evidence="3" id="KW-1185">Reference proteome</keyword>
<name>A0ABT3SHH2_9MYCO</name>
<dbReference type="RefSeq" id="WP_265998502.1">
    <property type="nucleotide sequence ID" value="NZ_JAPJDN010000017.1"/>
</dbReference>
<evidence type="ECO:0000313" key="2">
    <source>
        <dbReference type="EMBL" id="MCX2938817.1"/>
    </source>
</evidence>
<sequence>MDRKAVATDHHNTRPLITMVLSLLCALAGLALAAIAEARDNALWVLAGMALGVLGPVSIALVARAD</sequence>
<evidence type="ECO:0008006" key="4">
    <source>
        <dbReference type="Google" id="ProtNLM"/>
    </source>
</evidence>
<keyword evidence="1" id="KW-0812">Transmembrane</keyword>
<gene>
    <name evidence="2" type="ORF">ORI27_19120</name>
</gene>
<keyword evidence="1" id="KW-0472">Membrane</keyword>
<organism evidence="2 3">
    <name type="scientific">Mycobacterium pinniadriaticum</name>
    <dbReference type="NCBI Taxonomy" id="2994102"/>
    <lineage>
        <taxon>Bacteria</taxon>
        <taxon>Bacillati</taxon>
        <taxon>Actinomycetota</taxon>
        <taxon>Actinomycetes</taxon>
        <taxon>Mycobacteriales</taxon>
        <taxon>Mycobacteriaceae</taxon>
        <taxon>Mycobacterium</taxon>
    </lineage>
</organism>
<dbReference type="Proteomes" id="UP001300745">
    <property type="component" value="Unassembled WGS sequence"/>
</dbReference>
<reference evidence="2 3" key="1">
    <citation type="submission" date="2022-11" db="EMBL/GenBank/DDBJ databases">
        <title>Mycobacterium sp. nov.</title>
        <authorList>
            <person name="Papic B."/>
            <person name="Spicic S."/>
            <person name="Duvnjak S."/>
        </authorList>
    </citation>
    <scope>NUCLEOTIDE SEQUENCE [LARGE SCALE GENOMIC DNA]</scope>
    <source>
        <strain evidence="2 3">CVI_P4</strain>
    </source>
</reference>
<proteinExistence type="predicted"/>
<dbReference type="EMBL" id="JAPJDO010000017">
    <property type="protein sequence ID" value="MCX2938817.1"/>
    <property type="molecule type" value="Genomic_DNA"/>
</dbReference>
<feature type="transmembrane region" description="Helical" evidence="1">
    <location>
        <begin position="43"/>
        <end position="63"/>
    </location>
</feature>
<keyword evidence="1" id="KW-1133">Transmembrane helix</keyword>
<comment type="caution">
    <text evidence="2">The sequence shown here is derived from an EMBL/GenBank/DDBJ whole genome shotgun (WGS) entry which is preliminary data.</text>
</comment>
<accession>A0ABT3SHH2</accession>